<dbReference type="Proteomes" id="UP000199556">
    <property type="component" value="Unassembled WGS sequence"/>
</dbReference>
<dbReference type="PANTHER" id="PTHR30400">
    <property type="entry name" value="MONOFUNCTIONAL BIOSYNTHETIC PEPTIDOGLYCAN TRANSGLYCOSYLASE"/>
    <property type="match status" value="1"/>
</dbReference>
<dbReference type="GO" id="GO:0009274">
    <property type="term" value="C:peptidoglycan-based cell wall"/>
    <property type="evidence" value="ECO:0007669"/>
    <property type="project" value="InterPro"/>
</dbReference>
<keyword evidence="2 11" id="KW-0997">Cell inner membrane</keyword>
<gene>
    <name evidence="11" type="primary">mtgA</name>
    <name evidence="14" type="ORF">SAMN05421721_101210</name>
</gene>
<evidence type="ECO:0000256" key="7">
    <source>
        <dbReference type="ARBA" id="ARBA00022984"/>
    </source>
</evidence>
<dbReference type="GO" id="GO:0009252">
    <property type="term" value="P:peptidoglycan biosynthetic process"/>
    <property type="evidence" value="ECO:0007669"/>
    <property type="project" value="UniProtKB-UniRule"/>
</dbReference>
<dbReference type="EMBL" id="FOUO01000001">
    <property type="protein sequence ID" value="SFM26014.1"/>
    <property type="molecule type" value="Genomic_DNA"/>
</dbReference>
<sequence length="266" mass="29266">MKRHHRPSRILRTLGRILAGAAGVLVLLTALGIGSLRWVDPPTSAFILRHEQSIPGSTYKVPVQHRWVPWEAMSPQAAFAVIAAEDQRFLRHHGFDFGAITAALTDWFRGAPLRGASTLSQQTAKNLFLWPESTLGRKALEAYLTVFMELLWPKQRILEIYLNIAQFGPNIYGIEAASQAYFHKPAAALTLEEAARLAAVLPGPGHMRAAAPSPRVMQRVDWIRDQVRQLHKAGYLEGIGPPQQAPAATPEPLPVSTPPGPLPPSR</sequence>
<dbReference type="PANTHER" id="PTHR30400:SF0">
    <property type="entry name" value="BIOSYNTHETIC PEPTIDOGLYCAN TRANSGLYCOSYLASE"/>
    <property type="match status" value="1"/>
</dbReference>
<keyword evidence="6 11" id="KW-0133">Cell shape</keyword>
<proteinExistence type="inferred from homology"/>
<dbReference type="GO" id="GO:0016763">
    <property type="term" value="F:pentosyltransferase activity"/>
    <property type="evidence" value="ECO:0007669"/>
    <property type="project" value="InterPro"/>
</dbReference>
<keyword evidence="1 11" id="KW-1003">Cell membrane</keyword>
<dbReference type="Pfam" id="PF00912">
    <property type="entry name" value="Transgly"/>
    <property type="match status" value="1"/>
</dbReference>
<dbReference type="UniPathway" id="UPA00219"/>
<feature type="region of interest" description="Disordered" evidence="12">
    <location>
        <begin position="238"/>
        <end position="266"/>
    </location>
</feature>
<dbReference type="GO" id="GO:0008955">
    <property type="term" value="F:peptidoglycan glycosyltransferase activity"/>
    <property type="evidence" value="ECO:0007669"/>
    <property type="project" value="UniProtKB-UniRule"/>
</dbReference>
<evidence type="ECO:0000256" key="9">
    <source>
        <dbReference type="ARBA" id="ARBA00023136"/>
    </source>
</evidence>
<evidence type="ECO:0000256" key="12">
    <source>
        <dbReference type="SAM" id="MobiDB-lite"/>
    </source>
</evidence>
<dbReference type="InterPro" id="IPR011812">
    <property type="entry name" value="Pep_trsgly"/>
</dbReference>
<dbReference type="Gene3D" id="1.10.3810.10">
    <property type="entry name" value="Biosynthetic peptidoglycan transglycosylase-like"/>
    <property type="match status" value="1"/>
</dbReference>
<dbReference type="GO" id="GO:0008360">
    <property type="term" value="P:regulation of cell shape"/>
    <property type="evidence" value="ECO:0007669"/>
    <property type="project" value="UniProtKB-KW"/>
</dbReference>
<protein>
    <recommendedName>
        <fullName evidence="11">Biosynthetic peptidoglycan transglycosylase</fullName>
        <ecNumber evidence="11">2.4.99.28</ecNumber>
    </recommendedName>
    <alternativeName>
        <fullName evidence="11">Glycan polymerase</fullName>
    </alternativeName>
    <alternativeName>
        <fullName evidence="11">Peptidoglycan glycosyltransferase MtgA</fullName>
        <shortName evidence="11">PGT</shortName>
    </alternativeName>
</protein>
<reference evidence="14 15" key="1">
    <citation type="submission" date="2016-10" db="EMBL/GenBank/DDBJ databases">
        <authorList>
            <person name="de Groot N.N."/>
        </authorList>
    </citation>
    <scope>NUCLEOTIDE SEQUENCE [LARGE SCALE GENOMIC DNA]</scope>
    <source>
        <strain evidence="14 15">DSM 4180</strain>
    </source>
</reference>
<evidence type="ECO:0000256" key="3">
    <source>
        <dbReference type="ARBA" id="ARBA00022676"/>
    </source>
</evidence>
<evidence type="ECO:0000256" key="11">
    <source>
        <dbReference type="HAMAP-Rule" id="MF_00766"/>
    </source>
</evidence>
<evidence type="ECO:0000259" key="13">
    <source>
        <dbReference type="Pfam" id="PF00912"/>
    </source>
</evidence>
<comment type="function">
    <text evidence="11">Peptidoglycan polymerase that catalyzes glycan chain elongation from lipid-linked precursors.</text>
</comment>
<comment type="catalytic activity">
    <reaction evidence="11">
        <text>[GlcNAc-(1-&gt;4)-Mur2Ac(oyl-L-Ala-gamma-D-Glu-L-Lys-D-Ala-D-Ala)](n)-di-trans,octa-cis-undecaprenyl diphosphate + beta-D-GlcNAc-(1-&gt;4)-Mur2Ac(oyl-L-Ala-gamma-D-Glu-L-Lys-D-Ala-D-Ala)-di-trans,octa-cis-undecaprenyl diphosphate = [GlcNAc-(1-&gt;4)-Mur2Ac(oyl-L-Ala-gamma-D-Glu-L-Lys-D-Ala-D-Ala)](n+1)-di-trans,octa-cis-undecaprenyl diphosphate + di-trans,octa-cis-undecaprenyl diphosphate + H(+)</text>
        <dbReference type="Rhea" id="RHEA:23708"/>
        <dbReference type="Rhea" id="RHEA-COMP:9602"/>
        <dbReference type="Rhea" id="RHEA-COMP:9603"/>
        <dbReference type="ChEBI" id="CHEBI:15378"/>
        <dbReference type="ChEBI" id="CHEBI:58405"/>
        <dbReference type="ChEBI" id="CHEBI:60033"/>
        <dbReference type="ChEBI" id="CHEBI:78435"/>
        <dbReference type="EC" id="2.4.99.28"/>
    </reaction>
</comment>
<dbReference type="AlphaFoldDB" id="A0A1I4PE21"/>
<evidence type="ECO:0000256" key="1">
    <source>
        <dbReference type="ARBA" id="ARBA00022475"/>
    </source>
</evidence>
<dbReference type="GO" id="GO:0005886">
    <property type="term" value="C:plasma membrane"/>
    <property type="evidence" value="ECO:0007669"/>
    <property type="project" value="UniProtKB-SubCell"/>
</dbReference>
<keyword evidence="4 11" id="KW-0808">Transferase</keyword>
<comment type="similarity">
    <text evidence="11">Belongs to the glycosyltransferase 51 family.</text>
</comment>
<dbReference type="NCBIfam" id="TIGR02070">
    <property type="entry name" value="mono_pep_trsgly"/>
    <property type="match status" value="1"/>
</dbReference>
<evidence type="ECO:0000256" key="8">
    <source>
        <dbReference type="ARBA" id="ARBA00022989"/>
    </source>
</evidence>
<dbReference type="InterPro" id="IPR023346">
    <property type="entry name" value="Lysozyme-like_dom_sf"/>
</dbReference>
<dbReference type="InterPro" id="IPR036950">
    <property type="entry name" value="PBP_transglycosylase"/>
</dbReference>
<feature type="domain" description="Glycosyl transferase family 51" evidence="13">
    <location>
        <begin position="62"/>
        <end position="226"/>
    </location>
</feature>
<keyword evidence="3 11" id="KW-0328">Glycosyltransferase</keyword>
<evidence type="ECO:0000256" key="5">
    <source>
        <dbReference type="ARBA" id="ARBA00022692"/>
    </source>
</evidence>
<keyword evidence="10 11" id="KW-0961">Cell wall biogenesis/degradation</keyword>
<evidence type="ECO:0000313" key="15">
    <source>
        <dbReference type="Proteomes" id="UP000199556"/>
    </source>
</evidence>
<dbReference type="InterPro" id="IPR001264">
    <property type="entry name" value="Glyco_trans_51"/>
</dbReference>
<keyword evidence="7 11" id="KW-0573">Peptidoglycan synthesis</keyword>
<evidence type="ECO:0000256" key="6">
    <source>
        <dbReference type="ARBA" id="ARBA00022960"/>
    </source>
</evidence>
<dbReference type="GO" id="GO:0071555">
    <property type="term" value="P:cell wall organization"/>
    <property type="evidence" value="ECO:0007669"/>
    <property type="project" value="UniProtKB-KW"/>
</dbReference>
<dbReference type="STRING" id="195064.SAMN05421721_101210"/>
<accession>A0A1I4PE21</accession>
<dbReference type="HAMAP" id="MF_00766">
    <property type="entry name" value="PGT_MtgA"/>
    <property type="match status" value="1"/>
</dbReference>
<evidence type="ECO:0000256" key="4">
    <source>
        <dbReference type="ARBA" id="ARBA00022679"/>
    </source>
</evidence>
<keyword evidence="9 11" id="KW-0472">Membrane</keyword>
<name>A0A1I4PE21_ECTMO</name>
<dbReference type="SUPFAM" id="SSF53955">
    <property type="entry name" value="Lysozyme-like"/>
    <property type="match status" value="1"/>
</dbReference>
<comment type="subcellular location">
    <subcellularLocation>
        <location evidence="11">Cell inner membrane</location>
        <topology evidence="11">Single-pass membrane protein</topology>
    </subcellularLocation>
</comment>
<feature type="compositionally biased region" description="Pro residues" evidence="12">
    <location>
        <begin position="249"/>
        <end position="266"/>
    </location>
</feature>
<evidence type="ECO:0000313" key="14">
    <source>
        <dbReference type="EMBL" id="SFM26014.1"/>
    </source>
</evidence>
<keyword evidence="15" id="KW-1185">Reference proteome</keyword>
<keyword evidence="8 11" id="KW-1133">Transmembrane helix</keyword>
<evidence type="ECO:0000256" key="2">
    <source>
        <dbReference type="ARBA" id="ARBA00022519"/>
    </source>
</evidence>
<comment type="pathway">
    <text evidence="11">Cell wall biogenesis; peptidoglycan biosynthesis.</text>
</comment>
<organism evidence="14 15">
    <name type="scientific">Ectothiorhodospira mobilis</name>
    <dbReference type="NCBI Taxonomy" id="195064"/>
    <lineage>
        <taxon>Bacteria</taxon>
        <taxon>Pseudomonadati</taxon>
        <taxon>Pseudomonadota</taxon>
        <taxon>Gammaproteobacteria</taxon>
        <taxon>Chromatiales</taxon>
        <taxon>Ectothiorhodospiraceae</taxon>
        <taxon>Ectothiorhodospira</taxon>
    </lineage>
</organism>
<evidence type="ECO:0000256" key="10">
    <source>
        <dbReference type="ARBA" id="ARBA00023316"/>
    </source>
</evidence>
<dbReference type="EC" id="2.4.99.28" evidence="11"/>
<keyword evidence="5 11" id="KW-0812">Transmembrane</keyword>